<gene>
    <name evidence="1" type="ORF">JRJ22_19605</name>
</gene>
<sequence length="441" mass="50528">MKKDRERLELLIADSITEIKVDRKKVLKVNNLLSELGVPFGTFDEISKGDKQLSTVDSSLLCALSETLYEVSGNTNLKSDQWFTNKEISYAKKELSNNNETNRIILPIALENVEIVNIDNYITKIKMVDLVQWFHSQLIIYDFETQRSAKFKTGKNGVVPVPDINLKSVKDIADNMLNGTYLEDMITLNIYSDETEAVEYNPKTRILTINEQAAISILDGFHRLQGGVRACATNPELEQMMILSIRSYDTDTAKKYFGQINTINVVKKERLKELKSQEFSDLVVRDLQQKTDLKGRIASASKISELAGQLTTFDILSFAIDKVFKPKSRLDAREASETLIKFFDYLIGSFVDEFMLNPNKYRDDLINHSLMFVGYVVIAKYFEDNNMPIKNIKDFIDKKINFKDKNLIELLNSKRGINNAKVRNEVINYFEMLLGVNENVQ</sequence>
<dbReference type="EMBL" id="CP070969">
    <property type="protein sequence ID" value="QSF43472.1"/>
    <property type="molecule type" value="Genomic_DNA"/>
</dbReference>
<dbReference type="RefSeq" id="WP_206101105.1">
    <property type="nucleotide sequence ID" value="NZ_CP070969.1"/>
</dbReference>
<organism evidence="1 2">
    <name type="scientific">Paenibacillus tianjinensis</name>
    <dbReference type="NCBI Taxonomy" id="2810347"/>
    <lineage>
        <taxon>Bacteria</taxon>
        <taxon>Bacillati</taxon>
        <taxon>Bacillota</taxon>
        <taxon>Bacilli</taxon>
        <taxon>Bacillales</taxon>
        <taxon>Paenibacillaceae</taxon>
        <taxon>Paenibacillus</taxon>
    </lineage>
</organism>
<name>A0ABX7LBV4_9BACL</name>
<evidence type="ECO:0000313" key="1">
    <source>
        <dbReference type="EMBL" id="QSF43472.1"/>
    </source>
</evidence>
<dbReference type="Proteomes" id="UP000663452">
    <property type="component" value="Chromosome"/>
</dbReference>
<reference evidence="1 2" key="1">
    <citation type="submission" date="2021-02" db="EMBL/GenBank/DDBJ databases">
        <title>Paenibacillus tianjinensis sp. nov.</title>
        <authorList>
            <person name="Liu H."/>
        </authorList>
    </citation>
    <scope>NUCLEOTIDE SEQUENCE [LARGE SCALE GENOMIC DNA]</scope>
    <source>
        <strain evidence="1 2">TB2019</strain>
    </source>
</reference>
<dbReference type="InterPro" id="IPR017642">
    <property type="entry name" value="DNA_S_mod_DndB"/>
</dbReference>
<evidence type="ECO:0000313" key="2">
    <source>
        <dbReference type="Proteomes" id="UP000663452"/>
    </source>
</evidence>
<dbReference type="Pfam" id="PF14072">
    <property type="entry name" value="DndB"/>
    <property type="match status" value="1"/>
</dbReference>
<keyword evidence="2" id="KW-1185">Reference proteome</keyword>
<protein>
    <recommendedName>
        <fullName evidence="3">DNA-sulfur modification-associated</fullName>
    </recommendedName>
</protein>
<evidence type="ECO:0008006" key="3">
    <source>
        <dbReference type="Google" id="ProtNLM"/>
    </source>
</evidence>
<accession>A0ABX7LBV4</accession>
<proteinExistence type="predicted"/>